<name>A0A9W6YD37_9STRA</name>
<keyword evidence="3" id="KW-1185">Reference proteome</keyword>
<protein>
    <submittedName>
        <fullName evidence="2">Unnamed protein product</fullName>
    </submittedName>
</protein>
<feature type="transmembrane region" description="Helical" evidence="1">
    <location>
        <begin position="82"/>
        <end position="100"/>
    </location>
</feature>
<feature type="transmembrane region" description="Helical" evidence="1">
    <location>
        <begin position="183"/>
        <end position="206"/>
    </location>
</feature>
<dbReference type="EMBL" id="BSXT01005135">
    <property type="protein sequence ID" value="GMF59854.1"/>
    <property type="molecule type" value="Genomic_DNA"/>
</dbReference>
<feature type="transmembrane region" description="Helical" evidence="1">
    <location>
        <begin position="112"/>
        <end position="137"/>
    </location>
</feature>
<keyword evidence="1" id="KW-1133">Transmembrane helix</keyword>
<feature type="transmembrane region" description="Helical" evidence="1">
    <location>
        <begin position="41"/>
        <end position="62"/>
    </location>
</feature>
<accession>A0A9W6YD37</accession>
<dbReference type="AlphaFoldDB" id="A0A9W6YD37"/>
<feature type="transmembrane region" description="Helical" evidence="1">
    <location>
        <begin position="143"/>
        <end position="162"/>
    </location>
</feature>
<dbReference type="Proteomes" id="UP001165121">
    <property type="component" value="Unassembled WGS sequence"/>
</dbReference>
<dbReference type="OrthoDB" id="123578at2759"/>
<reference evidence="2" key="1">
    <citation type="submission" date="2023-04" db="EMBL/GenBank/DDBJ databases">
        <title>Phytophthora fragariaefolia NBRC 109709.</title>
        <authorList>
            <person name="Ichikawa N."/>
            <person name="Sato H."/>
            <person name="Tonouchi N."/>
        </authorList>
    </citation>
    <scope>NUCLEOTIDE SEQUENCE</scope>
    <source>
        <strain evidence="2">NBRC 109709</strain>
    </source>
</reference>
<gene>
    <name evidence="2" type="ORF">Pfra01_002594800</name>
</gene>
<proteinExistence type="predicted"/>
<keyword evidence="1" id="KW-0812">Transmembrane</keyword>
<sequence length="488" mass="53968">MRVPTILVSLVKNFAKKLQPHGCYSVSRMRRLQTYTEEGRLWRILAVCFLTPSPCLALATLVETVPLAPPAAGPYKNYAFWARAWIVTYFVDYSVLVQMSQSLARLKMEHNYIVTIALIGSIMSFATVFAVAVWIIFPVPFSMLVASPPSSVVAVVGFICAWGRRWGSDAGLRHDLVRHMLVFAWQVALTFIYPLYIFGFTSLSGISQTLFVVLLPTIKAVGEAWISYTLGDKNDIKPEVTIFNVEVFNALYVSCAVQNSTSPATTIAIMLVDVLHFWLSMTGTLGIVSEANNLMAKIPRDHPQADASLVDIALQVLAMDDQEDLSSRRDSCEKCKTSPSTAAILKTKIMDVQVGTVLTQAAIKHATHLCGSTFFKQIVPSTQVYPLRGAQHSTATYGHLEPIFSRQERAALISTTARLLYYRVSNTCGVHRSCASHGLRCVALATSFTRWGSLKTYILCAYHTSSTVLGDSIPHAEQYLHSNIRRAI</sequence>
<evidence type="ECO:0000256" key="1">
    <source>
        <dbReference type="SAM" id="Phobius"/>
    </source>
</evidence>
<comment type="caution">
    <text evidence="2">The sequence shown here is derived from an EMBL/GenBank/DDBJ whole genome shotgun (WGS) entry which is preliminary data.</text>
</comment>
<organism evidence="2 3">
    <name type="scientific">Phytophthora fragariaefolia</name>
    <dbReference type="NCBI Taxonomy" id="1490495"/>
    <lineage>
        <taxon>Eukaryota</taxon>
        <taxon>Sar</taxon>
        <taxon>Stramenopiles</taxon>
        <taxon>Oomycota</taxon>
        <taxon>Peronosporomycetes</taxon>
        <taxon>Peronosporales</taxon>
        <taxon>Peronosporaceae</taxon>
        <taxon>Phytophthora</taxon>
    </lineage>
</organism>
<evidence type="ECO:0000313" key="3">
    <source>
        <dbReference type="Proteomes" id="UP001165121"/>
    </source>
</evidence>
<evidence type="ECO:0000313" key="2">
    <source>
        <dbReference type="EMBL" id="GMF59854.1"/>
    </source>
</evidence>
<keyword evidence="1" id="KW-0472">Membrane</keyword>